<evidence type="ECO:0000313" key="1">
    <source>
        <dbReference type="EMBL" id="GLH99895.1"/>
    </source>
</evidence>
<gene>
    <name evidence="1" type="ORF">Pa4123_51710</name>
</gene>
<protein>
    <submittedName>
        <fullName evidence="1">Uncharacterized protein</fullName>
    </submittedName>
</protein>
<organism evidence="1 2">
    <name type="scientific">Phytohabitans aurantiacus</name>
    <dbReference type="NCBI Taxonomy" id="3016789"/>
    <lineage>
        <taxon>Bacteria</taxon>
        <taxon>Bacillati</taxon>
        <taxon>Actinomycetota</taxon>
        <taxon>Actinomycetes</taxon>
        <taxon>Micromonosporales</taxon>
        <taxon>Micromonosporaceae</taxon>
    </lineage>
</organism>
<dbReference type="EMBL" id="BSDI01000029">
    <property type="protein sequence ID" value="GLH99895.1"/>
    <property type="molecule type" value="Genomic_DNA"/>
</dbReference>
<sequence length="185" mass="19712">MTTSTGARTDRLITAVGEGTAFLAQVSKFAVDREQTDQFVDAGSFLPPQVVRDIIACIAPSGQVAGWPEGTEFPVSIDFARPVVVVSIHTDVPSGDRAHRIDRLRERLIPHSLVVLTALPAPEDDPRQRAELLSAFGGLELLGAEDRTLADAPIPVRDWRRYPVCGLVPGSPPHALIGGVGHVGG</sequence>
<proteinExistence type="predicted"/>
<evidence type="ECO:0000313" key="2">
    <source>
        <dbReference type="Proteomes" id="UP001144280"/>
    </source>
</evidence>
<accession>A0ABQ5QZG1</accession>
<name>A0ABQ5QZG1_9ACTN</name>
<keyword evidence="2" id="KW-1185">Reference proteome</keyword>
<reference evidence="1" key="1">
    <citation type="submission" date="2022-12" db="EMBL/GenBank/DDBJ databases">
        <title>New Phytohabitans aurantiacus sp. RD004123 nov., an actinomycete isolated from soil.</title>
        <authorList>
            <person name="Triningsih D.W."/>
            <person name="Harunari E."/>
            <person name="Igarashi Y."/>
        </authorList>
    </citation>
    <scope>NUCLEOTIDE SEQUENCE</scope>
    <source>
        <strain evidence="1">RD004123</strain>
    </source>
</reference>
<dbReference type="Proteomes" id="UP001144280">
    <property type="component" value="Unassembled WGS sequence"/>
</dbReference>
<comment type="caution">
    <text evidence="1">The sequence shown here is derived from an EMBL/GenBank/DDBJ whole genome shotgun (WGS) entry which is preliminary data.</text>
</comment>
<dbReference type="RefSeq" id="WP_281899855.1">
    <property type="nucleotide sequence ID" value="NZ_BSDI01000029.1"/>
</dbReference>